<evidence type="ECO:0000259" key="4">
    <source>
        <dbReference type="PROSITE" id="PS51891"/>
    </source>
</evidence>
<evidence type="ECO:0000313" key="6">
    <source>
        <dbReference type="Proteomes" id="UP000283895"/>
    </source>
</evidence>
<gene>
    <name evidence="5" type="ORF">VMCG_02593</name>
</gene>
<dbReference type="Gene3D" id="2.170.150.70">
    <property type="match status" value="2"/>
</dbReference>
<feature type="domain" description="CENP-V/GFA" evidence="4">
    <location>
        <begin position="9"/>
        <end position="119"/>
    </location>
</feature>
<dbReference type="GO" id="GO:0016846">
    <property type="term" value="F:carbon-sulfur lyase activity"/>
    <property type="evidence" value="ECO:0007669"/>
    <property type="project" value="InterPro"/>
</dbReference>
<organism evidence="5 6">
    <name type="scientific">Cytospora schulzeri</name>
    <dbReference type="NCBI Taxonomy" id="448051"/>
    <lineage>
        <taxon>Eukaryota</taxon>
        <taxon>Fungi</taxon>
        <taxon>Dikarya</taxon>
        <taxon>Ascomycota</taxon>
        <taxon>Pezizomycotina</taxon>
        <taxon>Sordariomycetes</taxon>
        <taxon>Sordariomycetidae</taxon>
        <taxon>Diaporthales</taxon>
        <taxon>Cytosporaceae</taxon>
        <taxon>Cytospora</taxon>
    </lineage>
</organism>
<evidence type="ECO:0000256" key="2">
    <source>
        <dbReference type="ARBA" id="ARBA00022723"/>
    </source>
</evidence>
<dbReference type="PANTHER" id="PTHR28620">
    <property type="entry name" value="CENTROMERE PROTEIN V"/>
    <property type="match status" value="1"/>
</dbReference>
<keyword evidence="6" id="KW-1185">Reference proteome</keyword>
<dbReference type="Pfam" id="PF04828">
    <property type="entry name" value="GFA"/>
    <property type="match status" value="2"/>
</dbReference>
<feature type="domain" description="CENP-V/GFA" evidence="4">
    <location>
        <begin position="146"/>
        <end position="284"/>
    </location>
</feature>
<dbReference type="GO" id="GO:0046872">
    <property type="term" value="F:metal ion binding"/>
    <property type="evidence" value="ECO:0007669"/>
    <property type="project" value="UniProtKB-KW"/>
</dbReference>
<dbReference type="EMBL" id="LKEA01000004">
    <property type="protein sequence ID" value="ROW09624.1"/>
    <property type="molecule type" value="Genomic_DNA"/>
</dbReference>
<dbReference type="PROSITE" id="PS51891">
    <property type="entry name" value="CENP_V_GFA"/>
    <property type="match status" value="2"/>
</dbReference>
<evidence type="ECO:0000313" key="5">
    <source>
        <dbReference type="EMBL" id="ROW09624.1"/>
    </source>
</evidence>
<dbReference type="InterPro" id="IPR011057">
    <property type="entry name" value="Mss4-like_sf"/>
</dbReference>
<evidence type="ECO:0000256" key="3">
    <source>
        <dbReference type="ARBA" id="ARBA00022833"/>
    </source>
</evidence>
<dbReference type="Proteomes" id="UP000283895">
    <property type="component" value="Unassembled WGS sequence"/>
</dbReference>
<dbReference type="SUPFAM" id="SSF51316">
    <property type="entry name" value="Mss4-like"/>
    <property type="match status" value="2"/>
</dbReference>
<proteinExistence type="inferred from homology"/>
<keyword evidence="2" id="KW-0479">Metal-binding</keyword>
<dbReference type="STRING" id="356882.A0A423X1E7"/>
<dbReference type="OrthoDB" id="2993351at2759"/>
<keyword evidence="3" id="KW-0862">Zinc</keyword>
<name>A0A423X1E7_9PEZI</name>
<comment type="similarity">
    <text evidence="1">Belongs to the Gfa family.</text>
</comment>
<dbReference type="InterPro" id="IPR006913">
    <property type="entry name" value="CENP-V/GFA"/>
</dbReference>
<dbReference type="AlphaFoldDB" id="A0A423X1E7"/>
<dbReference type="PANTHER" id="PTHR28620:SF1">
    <property type="entry name" value="CENP-V_GFA DOMAIN-CONTAINING PROTEIN"/>
    <property type="match status" value="1"/>
</dbReference>
<sequence length="293" mass="32734">MSEASLKTYRGNCHCGAFVYEAKLPEIKAFSQCDCSICQKLGYAWLFPGQENFEVAKGSIDDLTAYTFGKGEYVYRFCPDCGTAVMAEMPNNDPAMKIGINARALQNLDVWSLDIKPYDGKSTPPLYSPPVYKGPEPIPEKDGKTYHGSCHCGAVTLAVKLHKPLEIFDISDDEERIVECDCSVCARGGYVWVYPPSENSVIEGREHLSYRVFNNSALRKPFCKHCGVHICNESNPLSDEEAKGLSEVGQMMHQRMTAKRPINLRVLNDFDCKTLKTRKVDGWTAFGAKYVNP</sequence>
<protein>
    <recommendedName>
        <fullName evidence="4">CENP-V/GFA domain-containing protein</fullName>
    </recommendedName>
</protein>
<comment type="caution">
    <text evidence="5">The sequence shown here is derived from an EMBL/GenBank/DDBJ whole genome shotgun (WGS) entry which is preliminary data.</text>
</comment>
<evidence type="ECO:0000256" key="1">
    <source>
        <dbReference type="ARBA" id="ARBA00005495"/>
    </source>
</evidence>
<accession>A0A423X1E7</accession>
<reference evidence="5 6" key="1">
    <citation type="submission" date="2015-09" db="EMBL/GenBank/DDBJ databases">
        <title>Host preference determinants of Valsa canker pathogens revealed by comparative genomics.</title>
        <authorList>
            <person name="Yin Z."/>
            <person name="Huang L."/>
        </authorList>
    </citation>
    <scope>NUCLEOTIDE SEQUENCE [LARGE SCALE GENOMIC DNA]</scope>
    <source>
        <strain evidence="5 6">03-1</strain>
    </source>
</reference>
<dbReference type="InterPro" id="IPR052355">
    <property type="entry name" value="CENP-V-like"/>
</dbReference>